<reference evidence="1" key="1">
    <citation type="submission" date="2019-09" db="EMBL/GenBank/DDBJ databases">
        <title>Characterisation of the sponge microbiome using genome-centric metagenomics.</title>
        <authorList>
            <person name="Engelberts J.P."/>
            <person name="Robbins S.J."/>
            <person name="De Goeij J.M."/>
            <person name="Aranda M."/>
            <person name="Bell S.C."/>
            <person name="Webster N.S."/>
        </authorList>
    </citation>
    <scope>NUCLEOTIDE SEQUENCE</scope>
    <source>
        <strain evidence="1">SB0662_bin_9</strain>
    </source>
</reference>
<dbReference type="AlphaFoldDB" id="A0A6B1DPW4"/>
<sequence length="450" mass="49544">MGADSEETIMFRAGVSRRKFLQWSGAGFGAAALAACVPAPGAPAAGSGADAEPVVIRFHGRTGVQGDHFIERARAFEEENPGITIKEELFPHAEYHQKMEVLLAGQTIGDTFWTVLLSGLYHRYANQGVLLALDDLIASHEYDLGVFFPESLDAASHAGSLYSLPWICHPGRVGCYYNKQLLADNGLEEPPADGDWTFEDLLEYATVLTQDTDGDGQIDQFGMQPGRDPWSLLVWSRGSGGEIFDEEGKTSLLDSEETLSAIRFVYDLMHTHNVAPSPDQQTADMFVSGRIGMAQSGYWGQSWVNRIGDRFELGAVPMPKGPAGINGSMYEFDPACIWAGSEHPDEAFEWVKWLANQETGIRIAEAGSVPGSRPDVWEHERLTKSPIHNVFTNIMYNVLPYRGPGNFRGLEFRDAYSNGMDPIWLGNEEPENLVPELSAKIQEILDKPAS</sequence>
<name>A0A6B1DPW4_9CHLR</name>
<proteinExistence type="predicted"/>
<dbReference type="InterPro" id="IPR006059">
    <property type="entry name" value="SBP"/>
</dbReference>
<dbReference type="PANTHER" id="PTHR43649:SF12">
    <property type="entry name" value="DIACETYLCHITOBIOSE BINDING PROTEIN DASA"/>
    <property type="match status" value="1"/>
</dbReference>
<organism evidence="1">
    <name type="scientific">Caldilineaceae bacterium SB0662_bin_9</name>
    <dbReference type="NCBI Taxonomy" id="2605258"/>
    <lineage>
        <taxon>Bacteria</taxon>
        <taxon>Bacillati</taxon>
        <taxon>Chloroflexota</taxon>
        <taxon>Caldilineae</taxon>
        <taxon>Caldilineales</taxon>
        <taxon>Caldilineaceae</taxon>
    </lineage>
</organism>
<dbReference type="PANTHER" id="PTHR43649">
    <property type="entry name" value="ARABINOSE-BINDING PROTEIN-RELATED"/>
    <property type="match status" value="1"/>
</dbReference>
<dbReference type="PROSITE" id="PS51318">
    <property type="entry name" value="TAT"/>
    <property type="match status" value="1"/>
</dbReference>
<dbReference type="Gene3D" id="3.40.190.10">
    <property type="entry name" value="Periplasmic binding protein-like II"/>
    <property type="match status" value="1"/>
</dbReference>
<dbReference type="InterPro" id="IPR050490">
    <property type="entry name" value="Bact_solute-bd_prot1"/>
</dbReference>
<comment type="caution">
    <text evidence="1">The sequence shown here is derived from an EMBL/GenBank/DDBJ whole genome shotgun (WGS) entry which is preliminary data.</text>
</comment>
<gene>
    <name evidence="1" type="ORF">F4Y08_00630</name>
</gene>
<protein>
    <submittedName>
        <fullName evidence="1">Sugar ABC transporter substrate-binding protein</fullName>
    </submittedName>
</protein>
<dbReference type="Pfam" id="PF01547">
    <property type="entry name" value="SBP_bac_1"/>
    <property type="match status" value="1"/>
</dbReference>
<evidence type="ECO:0000313" key="1">
    <source>
        <dbReference type="EMBL" id="MYD88835.1"/>
    </source>
</evidence>
<accession>A0A6B1DPW4</accession>
<dbReference type="SUPFAM" id="SSF53850">
    <property type="entry name" value="Periplasmic binding protein-like II"/>
    <property type="match status" value="1"/>
</dbReference>
<dbReference type="EMBL" id="VXPY01000007">
    <property type="protein sequence ID" value="MYD88835.1"/>
    <property type="molecule type" value="Genomic_DNA"/>
</dbReference>
<dbReference type="CDD" id="cd13585">
    <property type="entry name" value="PBP2_TMBP_like"/>
    <property type="match status" value="1"/>
</dbReference>
<dbReference type="InterPro" id="IPR006311">
    <property type="entry name" value="TAT_signal"/>
</dbReference>